<feature type="binding site" evidence="9">
    <location>
        <position position="76"/>
    </location>
    <ligand>
        <name>Mg(2+)</name>
        <dbReference type="ChEBI" id="CHEBI:18420"/>
    </ligand>
</feature>
<keyword evidence="5 9" id="KW-0784">Thiamine biosynthesis</keyword>
<evidence type="ECO:0000256" key="5">
    <source>
        <dbReference type="ARBA" id="ARBA00022977"/>
    </source>
</evidence>
<proteinExistence type="inferred from homology"/>
<keyword evidence="4 9" id="KW-0460">Magnesium</keyword>
<evidence type="ECO:0000256" key="8">
    <source>
        <dbReference type="ARBA" id="ARBA00047883"/>
    </source>
</evidence>
<dbReference type="FunFam" id="3.20.20.70:FF:000096">
    <property type="entry name" value="Thiamine-phosphate synthase"/>
    <property type="match status" value="1"/>
</dbReference>
<comment type="catalytic activity">
    <reaction evidence="8 9 10">
        <text>2-[(2R,5Z)-2-carboxy-4-methylthiazol-5(2H)-ylidene]ethyl phosphate + 4-amino-2-methyl-5-(diphosphooxymethyl)pyrimidine + 2 H(+) = thiamine phosphate + CO2 + diphosphate</text>
        <dbReference type="Rhea" id="RHEA:47844"/>
        <dbReference type="ChEBI" id="CHEBI:15378"/>
        <dbReference type="ChEBI" id="CHEBI:16526"/>
        <dbReference type="ChEBI" id="CHEBI:33019"/>
        <dbReference type="ChEBI" id="CHEBI:37575"/>
        <dbReference type="ChEBI" id="CHEBI:57841"/>
        <dbReference type="ChEBI" id="CHEBI:62899"/>
        <dbReference type="EC" id="2.5.1.3"/>
    </reaction>
</comment>
<dbReference type="EMBL" id="QYJN01000007">
    <property type="protein sequence ID" value="RIP32927.1"/>
    <property type="molecule type" value="Genomic_DNA"/>
</dbReference>
<evidence type="ECO:0000256" key="7">
    <source>
        <dbReference type="ARBA" id="ARBA00047851"/>
    </source>
</evidence>
<keyword evidence="3 9" id="KW-0479">Metal-binding</keyword>
<dbReference type="Proteomes" id="UP000265541">
    <property type="component" value="Unassembled WGS sequence"/>
</dbReference>
<dbReference type="Pfam" id="PF02581">
    <property type="entry name" value="TMP-TENI"/>
    <property type="match status" value="1"/>
</dbReference>
<comment type="cofactor">
    <cofactor evidence="9">
        <name>Mg(2+)</name>
        <dbReference type="ChEBI" id="CHEBI:18420"/>
    </cofactor>
    <text evidence="9">Binds 1 Mg(2+) ion per subunit.</text>
</comment>
<evidence type="ECO:0000256" key="3">
    <source>
        <dbReference type="ARBA" id="ARBA00022723"/>
    </source>
</evidence>
<dbReference type="UniPathway" id="UPA00060">
    <property type="reaction ID" value="UER00141"/>
</dbReference>
<dbReference type="InterPro" id="IPR036206">
    <property type="entry name" value="ThiamineP_synth_sf"/>
</dbReference>
<accession>A0A3A0VGV6</accession>
<comment type="pathway">
    <text evidence="1 9 11">Cofactor biosynthesis; thiamine diphosphate biosynthesis; thiamine phosphate from 4-amino-2-methyl-5-diphosphomethylpyrimidine and 4-methyl-5-(2-phosphoethyl)-thiazole: step 1/1.</text>
</comment>
<feature type="binding site" evidence="9">
    <location>
        <begin position="139"/>
        <end position="141"/>
    </location>
    <ligand>
        <name>2-[(2R,5Z)-2-carboxy-4-methylthiazol-5(2H)-ylidene]ethyl phosphate</name>
        <dbReference type="ChEBI" id="CHEBI:62899"/>
    </ligand>
</feature>
<evidence type="ECO:0000256" key="11">
    <source>
        <dbReference type="RuleBase" id="RU004253"/>
    </source>
</evidence>
<evidence type="ECO:0000313" key="14">
    <source>
        <dbReference type="Proteomes" id="UP000265541"/>
    </source>
</evidence>
<dbReference type="SUPFAM" id="SSF51391">
    <property type="entry name" value="Thiamin phosphate synthase"/>
    <property type="match status" value="1"/>
</dbReference>
<feature type="binding site" evidence="9">
    <location>
        <begin position="40"/>
        <end position="44"/>
    </location>
    <ligand>
        <name>4-amino-2-methyl-5-(diphosphooxymethyl)pyrimidine</name>
        <dbReference type="ChEBI" id="CHEBI:57841"/>
    </ligand>
</feature>
<dbReference type="GO" id="GO:0004789">
    <property type="term" value="F:thiamine-phosphate diphosphorylase activity"/>
    <property type="evidence" value="ECO:0007669"/>
    <property type="project" value="UniProtKB-UniRule"/>
</dbReference>
<gene>
    <name evidence="9" type="primary">thiE</name>
    <name evidence="13" type="ORF">BUZ14_12340</name>
</gene>
<dbReference type="InterPro" id="IPR034291">
    <property type="entry name" value="TMP_synthase"/>
</dbReference>
<dbReference type="OrthoDB" id="9812206at2"/>
<comment type="function">
    <text evidence="9">Condenses 4-methyl-5-(beta-hydroxyethyl)thiazole monophosphate (THZ-P) and 2-methyl-4-amino-5-hydroxymethyl pyrimidine pyrophosphate (HMP-PP) to form thiamine monophosphate (TMP).</text>
</comment>
<dbReference type="InterPro" id="IPR013785">
    <property type="entry name" value="Aldolase_TIM"/>
</dbReference>
<organism evidence="13 14">
    <name type="scientific">Staphylococcus gallinarum</name>
    <dbReference type="NCBI Taxonomy" id="1293"/>
    <lineage>
        <taxon>Bacteria</taxon>
        <taxon>Bacillati</taxon>
        <taxon>Bacillota</taxon>
        <taxon>Bacilli</taxon>
        <taxon>Bacillales</taxon>
        <taxon>Staphylococcaceae</taxon>
        <taxon>Staphylococcus</taxon>
    </lineage>
</organism>
<evidence type="ECO:0000256" key="9">
    <source>
        <dbReference type="HAMAP-Rule" id="MF_00097"/>
    </source>
</evidence>
<dbReference type="GO" id="GO:0009229">
    <property type="term" value="P:thiamine diphosphate biosynthetic process"/>
    <property type="evidence" value="ECO:0007669"/>
    <property type="project" value="UniProtKB-UniRule"/>
</dbReference>
<dbReference type="GO" id="GO:0005737">
    <property type="term" value="C:cytoplasm"/>
    <property type="evidence" value="ECO:0007669"/>
    <property type="project" value="TreeGrafter"/>
</dbReference>
<dbReference type="PANTHER" id="PTHR20857:SF15">
    <property type="entry name" value="THIAMINE-PHOSPHATE SYNTHASE"/>
    <property type="match status" value="1"/>
</dbReference>
<feature type="binding site" evidence="9">
    <location>
        <position position="113"/>
    </location>
    <ligand>
        <name>4-amino-2-methyl-5-(diphosphooxymethyl)pyrimidine</name>
        <dbReference type="ChEBI" id="CHEBI:57841"/>
    </ligand>
</feature>
<feature type="binding site" evidence="9">
    <location>
        <begin position="191"/>
        <end position="192"/>
    </location>
    <ligand>
        <name>2-[(2R,5Z)-2-carboxy-4-methylthiazol-5(2H)-ylidene]ethyl phosphate</name>
        <dbReference type="ChEBI" id="CHEBI:62899"/>
    </ligand>
</feature>
<reference evidence="13 14" key="1">
    <citation type="journal article" date="2016" name="Front. Microbiol.">
        <title>Comprehensive Phylogenetic Analysis of Bovine Non-aureus Staphylococci Species Based on Whole-Genome Sequencing.</title>
        <authorList>
            <person name="Naushad S."/>
            <person name="Barkema H.W."/>
            <person name="Luby C."/>
            <person name="Condas L.A."/>
            <person name="Nobrega D.B."/>
            <person name="Carson D.A."/>
            <person name="De Buck J."/>
        </authorList>
    </citation>
    <scope>NUCLEOTIDE SEQUENCE [LARGE SCALE GENOMIC DNA]</scope>
    <source>
        <strain evidence="13 14">SNUC 4781</strain>
    </source>
</reference>
<keyword evidence="2 9" id="KW-0808">Transferase</keyword>
<feature type="binding site" evidence="9">
    <location>
        <position position="142"/>
    </location>
    <ligand>
        <name>4-amino-2-methyl-5-(diphosphooxymethyl)pyrimidine</name>
        <dbReference type="ChEBI" id="CHEBI:57841"/>
    </ligand>
</feature>
<comment type="catalytic activity">
    <reaction evidence="7 9 10">
        <text>2-(2-carboxy-4-methylthiazol-5-yl)ethyl phosphate + 4-amino-2-methyl-5-(diphosphooxymethyl)pyrimidine + 2 H(+) = thiamine phosphate + CO2 + diphosphate</text>
        <dbReference type="Rhea" id="RHEA:47848"/>
        <dbReference type="ChEBI" id="CHEBI:15378"/>
        <dbReference type="ChEBI" id="CHEBI:16526"/>
        <dbReference type="ChEBI" id="CHEBI:33019"/>
        <dbReference type="ChEBI" id="CHEBI:37575"/>
        <dbReference type="ChEBI" id="CHEBI:57841"/>
        <dbReference type="ChEBI" id="CHEBI:62890"/>
        <dbReference type="EC" id="2.5.1.3"/>
    </reaction>
</comment>
<name>A0A3A0VGV6_STAGA</name>
<dbReference type="PANTHER" id="PTHR20857">
    <property type="entry name" value="THIAMINE-PHOSPHATE PYROPHOSPHORYLASE"/>
    <property type="match status" value="1"/>
</dbReference>
<evidence type="ECO:0000256" key="6">
    <source>
        <dbReference type="ARBA" id="ARBA00047334"/>
    </source>
</evidence>
<feature type="binding site" evidence="9">
    <location>
        <position position="171"/>
    </location>
    <ligand>
        <name>2-[(2R,5Z)-2-carboxy-4-methylthiazol-5(2H)-ylidene]ethyl phosphate</name>
        <dbReference type="ChEBI" id="CHEBI:62899"/>
    </ligand>
</feature>
<evidence type="ECO:0000313" key="13">
    <source>
        <dbReference type="EMBL" id="RIP32927.1"/>
    </source>
</evidence>
<evidence type="ECO:0000256" key="2">
    <source>
        <dbReference type="ARBA" id="ARBA00022679"/>
    </source>
</evidence>
<protein>
    <recommendedName>
        <fullName evidence="9">Thiamine-phosphate synthase</fullName>
        <shortName evidence="9">TP synthase</shortName>
        <shortName evidence="9">TPS</shortName>
        <ecNumber evidence="9">2.5.1.3</ecNumber>
    </recommendedName>
    <alternativeName>
        <fullName evidence="9">Thiamine-phosphate pyrophosphorylase</fullName>
        <shortName evidence="9">TMP pyrophosphorylase</shortName>
        <shortName evidence="9">TMP-PPase</shortName>
    </alternativeName>
</protein>
<dbReference type="RefSeq" id="WP_119486156.1">
    <property type="nucleotide sequence ID" value="NZ_QYJN01000007.1"/>
</dbReference>
<comment type="similarity">
    <text evidence="9 10">Belongs to the thiamine-phosphate synthase family.</text>
</comment>
<feature type="binding site" evidence="9">
    <location>
        <position position="95"/>
    </location>
    <ligand>
        <name>Mg(2+)</name>
        <dbReference type="ChEBI" id="CHEBI:18420"/>
    </ligand>
</feature>
<dbReference type="Gene3D" id="3.20.20.70">
    <property type="entry name" value="Aldolase class I"/>
    <property type="match status" value="1"/>
</dbReference>
<comment type="catalytic activity">
    <reaction evidence="6 9 10">
        <text>4-methyl-5-(2-phosphooxyethyl)-thiazole + 4-amino-2-methyl-5-(diphosphooxymethyl)pyrimidine + H(+) = thiamine phosphate + diphosphate</text>
        <dbReference type="Rhea" id="RHEA:22328"/>
        <dbReference type="ChEBI" id="CHEBI:15378"/>
        <dbReference type="ChEBI" id="CHEBI:33019"/>
        <dbReference type="ChEBI" id="CHEBI:37575"/>
        <dbReference type="ChEBI" id="CHEBI:57841"/>
        <dbReference type="ChEBI" id="CHEBI:58296"/>
        <dbReference type="EC" id="2.5.1.3"/>
    </reaction>
</comment>
<evidence type="ECO:0000259" key="12">
    <source>
        <dbReference type="Pfam" id="PF02581"/>
    </source>
</evidence>
<dbReference type="GO" id="GO:0000287">
    <property type="term" value="F:magnesium ion binding"/>
    <property type="evidence" value="ECO:0007669"/>
    <property type="project" value="UniProtKB-UniRule"/>
</dbReference>
<feature type="binding site" evidence="9">
    <location>
        <position position="75"/>
    </location>
    <ligand>
        <name>4-amino-2-methyl-5-(diphosphooxymethyl)pyrimidine</name>
        <dbReference type="ChEBI" id="CHEBI:57841"/>
    </ligand>
</feature>
<dbReference type="GO" id="GO:0009228">
    <property type="term" value="P:thiamine biosynthetic process"/>
    <property type="evidence" value="ECO:0007669"/>
    <property type="project" value="UniProtKB-KW"/>
</dbReference>
<dbReference type="InterPro" id="IPR022998">
    <property type="entry name" value="ThiamineP_synth_TenI"/>
</dbReference>
<dbReference type="CDD" id="cd00564">
    <property type="entry name" value="TMP_TenI"/>
    <property type="match status" value="1"/>
</dbReference>
<dbReference type="NCBIfam" id="TIGR00693">
    <property type="entry name" value="thiE"/>
    <property type="match status" value="1"/>
</dbReference>
<dbReference type="HAMAP" id="MF_00097">
    <property type="entry name" value="TMP_synthase"/>
    <property type="match status" value="1"/>
</dbReference>
<sequence>MFHKNQLKLYFICGTQDIPETTTIQQVLKEALIAGITMFQFREKGDTALKGKDKEILAVELLQLCHDYNVPFIVNDDIELASRIDADGVHVGQDDQSVNLFAAQFQDKIIGLSISDEDEYNQSDLTHVDYIGVGPMYQTVSKQDAKLPVGPSMIPVLRRYVGDLPIVAIGGIQIDNTNEIMRQGADGISVISAIAQSNSVSHTVRQFLQTVE</sequence>
<dbReference type="AlphaFoldDB" id="A0A3A0VGV6"/>
<evidence type="ECO:0000256" key="10">
    <source>
        <dbReference type="RuleBase" id="RU003826"/>
    </source>
</evidence>
<evidence type="ECO:0000256" key="1">
    <source>
        <dbReference type="ARBA" id="ARBA00005165"/>
    </source>
</evidence>
<evidence type="ECO:0000256" key="4">
    <source>
        <dbReference type="ARBA" id="ARBA00022842"/>
    </source>
</evidence>
<comment type="caution">
    <text evidence="13">The sequence shown here is derived from an EMBL/GenBank/DDBJ whole genome shotgun (WGS) entry which is preliminary data.</text>
</comment>
<dbReference type="EC" id="2.5.1.3" evidence="9"/>
<feature type="domain" description="Thiamine phosphate synthase/TenI" evidence="12">
    <location>
        <begin position="9"/>
        <end position="194"/>
    </location>
</feature>